<dbReference type="STRING" id="592026.GCWU0000282_000216"/>
<gene>
    <name evidence="6" type="ORF">GCWU0000282_000216</name>
</gene>
<dbReference type="PANTHER" id="PTHR10584:SF166">
    <property type="entry name" value="RIBOKINASE"/>
    <property type="match status" value="1"/>
</dbReference>
<evidence type="ECO:0000313" key="7">
    <source>
        <dbReference type="Proteomes" id="UP000018227"/>
    </source>
</evidence>
<dbReference type="EMBL" id="ACIL03000003">
    <property type="protein sequence ID" value="ESL04502.1"/>
    <property type="molecule type" value="Genomic_DNA"/>
</dbReference>
<dbReference type="Pfam" id="PF00294">
    <property type="entry name" value="PfkB"/>
    <property type="match status" value="1"/>
</dbReference>
<accession>V2Y8R8</accession>
<dbReference type="InterPro" id="IPR002173">
    <property type="entry name" value="Carboh/pur_kinase_PfkB_CS"/>
</dbReference>
<dbReference type="GO" id="GO:0016301">
    <property type="term" value="F:kinase activity"/>
    <property type="evidence" value="ECO:0007669"/>
    <property type="project" value="UniProtKB-KW"/>
</dbReference>
<dbReference type="SUPFAM" id="SSF53613">
    <property type="entry name" value="Ribokinase-like"/>
    <property type="match status" value="1"/>
</dbReference>
<feature type="domain" description="Carbohydrate kinase PfkB" evidence="5">
    <location>
        <begin position="6"/>
        <end position="296"/>
    </location>
</feature>
<dbReference type="Gene3D" id="3.40.1190.20">
    <property type="match status" value="1"/>
</dbReference>
<dbReference type="InterPro" id="IPR002139">
    <property type="entry name" value="Ribo/fructo_kinase"/>
</dbReference>
<reference evidence="6 7" key="1">
    <citation type="submission" date="2013-06" db="EMBL/GenBank/DDBJ databases">
        <authorList>
            <person name="Weinstock G."/>
            <person name="Sodergren E."/>
            <person name="Clifton S."/>
            <person name="Fulton L."/>
            <person name="Fulton B."/>
            <person name="Courtney L."/>
            <person name="Fronick C."/>
            <person name="Harrison M."/>
            <person name="Strong C."/>
            <person name="Farmer C."/>
            <person name="Delahaunty K."/>
            <person name="Markovic C."/>
            <person name="Hall O."/>
            <person name="Minx P."/>
            <person name="Tomlinson C."/>
            <person name="Mitreva M."/>
            <person name="Nelson J."/>
            <person name="Hou S."/>
            <person name="Wollam A."/>
            <person name="Pepin K.H."/>
            <person name="Johnson M."/>
            <person name="Bhonagiri V."/>
            <person name="Nash W.E."/>
            <person name="Warren W."/>
            <person name="Chinwalla A."/>
            <person name="Mardis E.R."/>
            <person name="Wilson R.K."/>
        </authorList>
    </citation>
    <scope>NUCLEOTIDE SEQUENCE [LARGE SCALE GENOMIC DNA]</scope>
    <source>
        <strain evidence="6 7">ATCC 51271</strain>
    </source>
</reference>
<dbReference type="PRINTS" id="PR00990">
    <property type="entry name" value="RIBOKINASE"/>
</dbReference>
<organism evidence="6 7">
    <name type="scientific">Catonella morbi ATCC 51271</name>
    <dbReference type="NCBI Taxonomy" id="592026"/>
    <lineage>
        <taxon>Bacteria</taxon>
        <taxon>Bacillati</taxon>
        <taxon>Bacillota</taxon>
        <taxon>Clostridia</taxon>
        <taxon>Lachnospirales</taxon>
        <taxon>Lachnospiraceae</taxon>
        <taxon>Catonella</taxon>
    </lineage>
</organism>
<dbReference type="PANTHER" id="PTHR10584">
    <property type="entry name" value="SUGAR KINASE"/>
    <property type="match status" value="1"/>
</dbReference>
<dbReference type="GO" id="GO:0006796">
    <property type="term" value="P:phosphate-containing compound metabolic process"/>
    <property type="evidence" value="ECO:0007669"/>
    <property type="project" value="UniProtKB-ARBA"/>
</dbReference>
<protein>
    <submittedName>
        <fullName evidence="6">Kinase, PfkB family</fullName>
    </submittedName>
</protein>
<dbReference type="AlphaFoldDB" id="V2Y8R8"/>
<dbReference type="PROSITE" id="PS00584">
    <property type="entry name" value="PFKB_KINASES_2"/>
    <property type="match status" value="1"/>
</dbReference>
<evidence type="ECO:0000256" key="2">
    <source>
        <dbReference type="ARBA" id="ARBA00022679"/>
    </source>
</evidence>
<proteinExistence type="inferred from homology"/>
<dbReference type="InterPro" id="IPR029056">
    <property type="entry name" value="Ribokinase-like"/>
</dbReference>
<comment type="similarity">
    <text evidence="1 4">Belongs to the carbohydrate kinase PfkB family.</text>
</comment>
<evidence type="ECO:0000313" key="6">
    <source>
        <dbReference type="EMBL" id="ESL04502.1"/>
    </source>
</evidence>
<sequence>MKKWDIYVYGDVNIDAIIKEADKIPPPGQEWEVDTIKTCIGGGAALFALGIGKLGLKTVFKGSVGSDLYGEYIKDTFNKLGIDTSLITTEEDKNTGVSLSFTNKNDRSFLTYRGTNDTIDIRNIRLEEVKLAKHIHITGYMGSKNHDDYYNLIRKIKENTDTTISLDVGWDETQEWNTSIYDIFPYLDVLFMNETEALHYSRKQDIEEAAKDFSKYAKTVVLKLGAKGALAVEIDNLYIEKGFAVNVIDTTGAGDSFNAGFIYGYLVSRDINTALRYGNGCGALSCTGLGGNTAFPDIKLLKEFTEKR</sequence>
<dbReference type="eggNOG" id="COG0524">
    <property type="taxonomic scope" value="Bacteria"/>
</dbReference>
<evidence type="ECO:0000259" key="5">
    <source>
        <dbReference type="Pfam" id="PF00294"/>
    </source>
</evidence>
<evidence type="ECO:0000256" key="1">
    <source>
        <dbReference type="ARBA" id="ARBA00010688"/>
    </source>
</evidence>
<dbReference type="OrthoDB" id="9788681at2"/>
<dbReference type="InterPro" id="IPR011611">
    <property type="entry name" value="PfkB_dom"/>
</dbReference>
<keyword evidence="2 4" id="KW-0808">Transferase</keyword>
<dbReference type="Proteomes" id="UP000018227">
    <property type="component" value="Unassembled WGS sequence"/>
</dbReference>
<dbReference type="HOGENOM" id="CLU_027634_6_0_9"/>
<evidence type="ECO:0000256" key="3">
    <source>
        <dbReference type="ARBA" id="ARBA00022777"/>
    </source>
</evidence>
<dbReference type="RefSeq" id="WP_023353120.1">
    <property type="nucleotide sequence ID" value="NZ_KI535366.1"/>
</dbReference>
<comment type="caution">
    <text evidence="6">The sequence shown here is derived from an EMBL/GenBank/DDBJ whole genome shotgun (WGS) entry which is preliminary data.</text>
</comment>
<evidence type="ECO:0000256" key="4">
    <source>
        <dbReference type="RuleBase" id="RU003704"/>
    </source>
</evidence>
<name>V2Y8R8_9FIRM</name>
<keyword evidence="3 4" id="KW-0418">Kinase</keyword>
<keyword evidence="7" id="KW-1185">Reference proteome</keyword>